<dbReference type="Proteomes" id="UP000051084">
    <property type="component" value="Unassembled WGS sequence"/>
</dbReference>
<dbReference type="PATRIC" id="fig|1423742.4.peg.511"/>
<evidence type="ECO:0000313" key="3">
    <source>
        <dbReference type="Proteomes" id="UP000051084"/>
    </source>
</evidence>
<proteinExistence type="predicted"/>
<keyword evidence="1" id="KW-1133">Transmembrane helix</keyword>
<name>A0A0R1US75_9LACO</name>
<sequence length="221" mass="25142">MILFITIAGVLGFYWFAAVDQNRPHRWWYATVALIILVGSVITFVLHDNQHLGMTTTTKAHTVKLASMNDKINLLVYQPIGTQGDRVYIYQTPTNHHRQMTKADINVTTKLSSTNGTAKVVITKDQYTYKTGFDRFMFGIFGNHNNVKHTTYHFYVPNDWIVINARQAKQLKPVMLQHGAEIQAQVQGELMTQLTTNQPTSDQLANQTRSLATLAVKQYLK</sequence>
<evidence type="ECO:0008006" key="4">
    <source>
        <dbReference type="Google" id="ProtNLM"/>
    </source>
</evidence>
<organism evidence="2 3">
    <name type="scientific">Limosilactobacillus equigenerosi DSM 18793 = JCM 14505</name>
    <dbReference type="NCBI Taxonomy" id="1423742"/>
    <lineage>
        <taxon>Bacteria</taxon>
        <taxon>Bacillati</taxon>
        <taxon>Bacillota</taxon>
        <taxon>Bacilli</taxon>
        <taxon>Lactobacillales</taxon>
        <taxon>Lactobacillaceae</taxon>
        <taxon>Limosilactobacillus</taxon>
    </lineage>
</organism>
<dbReference type="AlphaFoldDB" id="A0A0R1US75"/>
<keyword evidence="1" id="KW-0472">Membrane</keyword>
<dbReference type="OrthoDB" id="2249491at2"/>
<dbReference type="Pfam" id="PF16069">
    <property type="entry name" value="DUF4811"/>
    <property type="match status" value="1"/>
</dbReference>
<protein>
    <recommendedName>
        <fullName evidence="4">DUF4811 domain-containing protein</fullName>
    </recommendedName>
</protein>
<comment type="caution">
    <text evidence="2">The sequence shown here is derived from an EMBL/GenBank/DDBJ whole genome shotgun (WGS) entry which is preliminary data.</text>
</comment>
<evidence type="ECO:0000313" key="2">
    <source>
        <dbReference type="EMBL" id="KRL96048.1"/>
    </source>
</evidence>
<dbReference type="InterPro" id="IPR032083">
    <property type="entry name" value="DUF4811"/>
</dbReference>
<dbReference type="STRING" id="417373.GCA_001570685_00444"/>
<gene>
    <name evidence="2" type="ORF">FC21_GL000488</name>
</gene>
<keyword evidence="3" id="KW-1185">Reference proteome</keyword>
<dbReference type="RefSeq" id="WP_054652567.1">
    <property type="nucleotide sequence ID" value="NZ_AZGC01000013.1"/>
</dbReference>
<keyword evidence="1" id="KW-0812">Transmembrane</keyword>
<evidence type="ECO:0000256" key="1">
    <source>
        <dbReference type="SAM" id="Phobius"/>
    </source>
</evidence>
<feature type="transmembrane region" description="Helical" evidence="1">
    <location>
        <begin position="28"/>
        <end position="46"/>
    </location>
</feature>
<dbReference type="EMBL" id="AZGC01000013">
    <property type="protein sequence ID" value="KRL96048.1"/>
    <property type="molecule type" value="Genomic_DNA"/>
</dbReference>
<reference evidence="2 3" key="1">
    <citation type="journal article" date="2015" name="Genome Announc.">
        <title>Expanding the biotechnology potential of lactobacilli through comparative genomics of 213 strains and associated genera.</title>
        <authorList>
            <person name="Sun Z."/>
            <person name="Harris H.M."/>
            <person name="McCann A."/>
            <person name="Guo C."/>
            <person name="Argimon S."/>
            <person name="Zhang W."/>
            <person name="Yang X."/>
            <person name="Jeffery I.B."/>
            <person name="Cooney J.C."/>
            <person name="Kagawa T.F."/>
            <person name="Liu W."/>
            <person name="Song Y."/>
            <person name="Salvetti E."/>
            <person name="Wrobel A."/>
            <person name="Rasinkangas P."/>
            <person name="Parkhill J."/>
            <person name="Rea M.C."/>
            <person name="O'Sullivan O."/>
            <person name="Ritari J."/>
            <person name="Douillard F.P."/>
            <person name="Paul Ross R."/>
            <person name="Yang R."/>
            <person name="Briner A.E."/>
            <person name="Felis G.E."/>
            <person name="de Vos W.M."/>
            <person name="Barrangou R."/>
            <person name="Klaenhammer T.R."/>
            <person name="Caufield P.W."/>
            <person name="Cui Y."/>
            <person name="Zhang H."/>
            <person name="O'Toole P.W."/>
        </authorList>
    </citation>
    <scope>NUCLEOTIDE SEQUENCE [LARGE SCALE GENOMIC DNA]</scope>
    <source>
        <strain evidence="2 3">DSM 18793</strain>
    </source>
</reference>
<accession>A0A0R1US75</accession>